<keyword evidence="4" id="KW-1185">Reference proteome</keyword>
<dbReference type="Gene3D" id="3.30.160.60">
    <property type="entry name" value="Classic Zinc Finger"/>
    <property type="match status" value="1"/>
</dbReference>
<keyword evidence="1" id="KW-0479">Metal-binding</keyword>
<proteinExistence type="predicted"/>
<accession>A0A9P0CZB6</accession>
<dbReference type="SUPFAM" id="SSF57667">
    <property type="entry name" value="beta-beta-alpha zinc fingers"/>
    <property type="match status" value="1"/>
</dbReference>
<dbReference type="PANTHER" id="PTHR33936:SF24">
    <property type="entry name" value="C2H2-TYPE DOMAIN-CONTAINING PROTEIN"/>
    <property type="match status" value="1"/>
</dbReference>
<dbReference type="InterPro" id="IPR052797">
    <property type="entry name" value="RegFact_GeneExpr_CellDeath"/>
</dbReference>
<keyword evidence="1" id="KW-0863">Zinc-finger</keyword>
<dbReference type="InterPro" id="IPR036236">
    <property type="entry name" value="Znf_C2H2_sf"/>
</dbReference>
<dbReference type="PROSITE" id="PS50157">
    <property type="entry name" value="ZINC_FINGER_C2H2_2"/>
    <property type="match status" value="1"/>
</dbReference>
<dbReference type="PANTHER" id="PTHR33936">
    <property type="entry name" value="PROTEIN CBG17840"/>
    <property type="match status" value="1"/>
</dbReference>
<reference evidence="3" key="1">
    <citation type="submission" date="2022-01" db="EMBL/GenBank/DDBJ databases">
        <authorList>
            <person name="King R."/>
        </authorList>
    </citation>
    <scope>NUCLEOTIDE SEQUENCE</scope>
</reference>
<evidence type="ECO:0000313" key="3">
    <source>
        <dbReference type="EMBL" id="CAH1108520.1"/>
    </source>
</evidence>
<feature type="domain" description="C2H2-type" evidence="2">
    <location>
        <begin position="23"/>
        <end position="51"/>
    </location>
</feature>
<evidence type="ECO:0000313" key="4">
    <source>
        <dbReference type="Proteomes" id="UP001153636"/>
    </source>
</evidence>
<evidence type="ECO:0000259" key="2">
    <source>
        <dbReference type="PROSITE" id="PS50157"/>
    </source>
</evidence>
<dbReference type="Pfam" id="PF00096">
    <property type="entry name" value="zf-C2H2"/>
    <property type="match status" value="1"/>
</dbReference>
<protein>
    <recommendedName>
        <fullName evidence="2">C2H2-type domain-containing protein</fullName>
    </recommendedName>
</protein>
<dbReference type="AlphaFoldDB" id="A0A9P0CZB6"/>
<dbReference type="SMART" id="SM00355">
    <property type="entry name" value="ZnF_C2H2"/>
    <property type="match status" value="2"/>
</dbReference>
<dbReference type="GO" id="GO:0008270">
    <property type="term" value="F:zinc ion binding"/>
    <property type="evidence" value="ECO:0007669"/>
    <property type="project" value="UniProtKB-KW"/>
</dbReference>
<gene>
    <name evidence="3" type="ORF">PSYICH_LOCUS9515</name>
</gene>
<name>A0A9P0CZB6_9CUCU</name>
<dbReference type="InterPro" id="IPR013087">
    <property type="entry name" value="Znf_C2H2_type"/>
</dbReference>
<organism evidence="3 4">
    <name type="scientific">Psylliodes chrysocephalus</name>
    <dbReference type="NCBI Taxonomy" id="3402493"/>
    <lineage>
        <taxon>Eukaryota</taxon>
        <taxon>Metazoa</taxon>
        <taxon>Ecdysozoa</taxon>
        <taxon>Arthropoda</taxon>
        <taxon>Hexapoda</taxon>
        <taxon>Insecta</taxon>
        <taxon>Pterygota</taxon>
        <taxon>Neoptera</taxon>
        <taxon>Endopterygota</taxon>
        <taxon>Coleoptera</taxon>
        <taxon>Polyphaga</taxon>
        <taxon>Cucujiformia</taxon>
        <taxon>Chrysomeloidea</taxon>
        <taxon>Chrysomelidae</taxon>
        <taxon>Galerucinae</taxon>
        <taxon>Alticini</taxon>
        <taxon>Psylliodes</taxon>
    </lineage>
</organism>
<dbReference type="Proteomes" id="UP001153636">
    <property type="component" value="Chromosome 3"/>
</dbReference>
<sequence length="374" mass="43106">MTSLFGQLIMDSEKEKQNTSTKYICTICTKTFTTKSNINEHMKRIHKQFKKNTKLSLKCPLCTMLLENYSELDKHLTSIHNEFLKKEEYSFETIEKFNAWKLEIEKLCFFKLMNSRKVKDRKIVKYICHRSGTYTPRVQTRKKALKVKGSNKIGSNCPARLVVTISHKDRVKVDYFSTHIGHDLEVGRVNLTYNERQNIAVKLLQGIPSQRIIQDIADEFSSNNRLSYTTVHDIHNIKRSFNIQSNVIFHEEDTNSNASDLEHITGHLQGLAEVKNLELATETVLQELDNLKKLVVLNGMSSEVISYVRKNVSTVSRGIHAIINSSNTVYTPFKLIASCSDPHNKKIEHQNCRLPSLHKLKQKTKAKEIPKETE</sequence>
<dbReference type="OrthoDB" id="6782111at2759"/>
<keyword evidence="1" id="KW-0862">Zinc</keyword>
<dbReference type="EMBL" id="OV651815">
    <property type="protein sequence ID" value="CAH1108520.1"/>
    <property type="molecule type" value="Genomic_DNA"/>
</dbReference>
<evidence type="ECO:0000256" key="1">
    <source>
        <dbReference type="PROSITE-ProRule" id="PRU00042"/>
    </source>
</evidence>
<dbReference type="PROSITE" id="PS00028">
    <property type="entry name" value="ZINC_FINGER_C2H2_1"/>
    <property type="match status" value="2"/>
</dbReference>